<feature type="compositionally biased region" description="Acidic residues" evidence="1">
    <location>
        <begin position="329"/>
        <end position="348"/>
    </location>
</feature>
<feature type="compositionally biased region" description="Basic and acidic residues" evidence="1">
    <location>
        <begin position="349"/>
        <end position="372"/>
    </location>
</feature>
<feature type="region of interest" description="Disordered" evidence="1">
    <location>
        <begin position="326"/>
        <end position="493"/>
    </location>
</feature>
<dbReference type="InterPro" id="IPR035925">
    <property type="entry name" value="BSD_dom_sf"/>
</dbReference>
<feature type="compositionally biased region" description="Basic and acidic residues" evidence="1">
    <location>
        <begin position="384"/>
        <end position="398"/>
    </location>
</feature>
<proteinExistence type="predicted"/>
<keyword evidence="4" id="KW-1185">Reference proteome</keyword>
<gene>
    <name evidence="3" type="ORF">LUZ61_016052</name>
</gene>
<name>A0AAD5Z4T2_9POAL</name>
<comment type="caution">
    <text evidence="3">The sequence shown here is derived from an EMBL/GenBank/DDBJ whole genome shotgun (WGS) entry which is preliminary data.</text>
</comment>
<dbReference type="PANTHER" id="PTHR16019">
    <property type="entry name" value="SYNAPSE-ASSOCIATED PROTEIN"/>
    <property type="match status" value="1"/>
</dbReference>
<dbReference type="Gene3D" id="1.10.3970.10">
    <property type="entry name" value="BSD domain"/>
    <property type="match status" value="1"/>
</dbReference>
<dbReference type="InterPro" id="IPR005607">
    <property type="entry name" value="BSD_dom"/>
</dbReference>
<organism evidence="3 4">
    <name type="scientific">Rhynchospora tenuis</name>
    <dbReference type="NCBI Taxonomy" id="198213"/>
    <lineage>
        <taxon>Eukaryota</taxon>
        <taxon>Viridiplantae</taxon>
        <taxon>Streptophyta</taxon>
        <taxon>Embryophyta</taxon>
        <taxon>Tracheophyta</taxon>
        <taxon>Spermatophyta</taxon>
        <taxon>Magnoliopsida</taxon>
        <taxon>Liliopsida</taxon>
        <taxon>Poales</taxon>
        <taxon>Cyperaceae</taxon>
        <taxon>Cyperoideae</taxon>
        <taxon>Rhynchosporeae</taxon>
        <taxon>Rhynchospora</taxon>
    </lineage>
</organism>
<dbReference type="EMBL" id="JAMRDG010000002">
    <property type="protein sequence ID" value="KAJ3686888.1"/>
    <property type="molecule type" value="Genomic_DNA"/>
</dbReference>
<feature type="region of interest" description="Disordered" evidence="1">
    <location>
        <begin position="1"/>
        <end position="117"/>
    </location>
</feature>
<dbReference type="AlphaFoldDB" id="A0AAD5Z4T2"/>
<feature type="region of interest" description="Disordered" evidence="1">
    <location>
        <begin position="196"/>
        <end position="222"/>
    </location>
</feature>
<feature type="compositionally biased region" description="Polar residues" evidence="1">
    <location>
        <begin position="409"/>
        <end position="421"/>
    </location>
</feature>
<evidence type="ECO:0000259" key="2">
    <source>
        <dbReference type="PROSITE" id="PS50858"/>
    </source>
</evidence>
<feature type="compositionally biased region" description="Low complexity" evidence="1">
    <location>
        <begin position="196"/>
        <end position="213"/>
    </location>
</feature>
<feature type="domain" description="BSD" evidence="2">
    <location>
        <begin position="261"/>
        <end position="313"/>
    </location>
</feature>
<evidence type="ECO:0000313" key="3">
    <source>
        <dbReference type="EMBL" id="KAJ3686888.1"/>
    </source>
</evidence>
<evidence type="ECO:0000256" key="1">
    <source>
        <dbReference type="SAM" id="MobiDB-lite"/>
    </source>
</evidence>
<dbReference type="PROSITE" id="PS50858">
    <property type="entry name" value="BSD"/>
    <property type="match status" value="1"/>
</dbReference>
<reference evidence="3 4" key="1">
    <citation type="journal article" date="2022" name="Cell">
        <title>Repeat-based holocentromeres influence genome architecture and karyotype evolution.</title>
        <authorList>
            <person name="Hofstatter P.G."/>
            <person name="Thangavel G."/>
            <person name="Lux T."/>
            <person name="Neumann P."/>
            <person name="Vondrak T."/>
            <person name="Novak P."/>
            <person name="Zhang M."/>
            <person name="Costa L."/>
            <person name="Castellani M."/>
            <person name="Scott A."/>
            <person name="Toegelov H."/>
            <person name="Fuchs J."/>
            <person name="Mata-Sucre Y."/>
            <person name="Dias Y."/>
            <person name="Vanzela A.L.L."/>
            <person name="Huettel B."/>
            <person name="Almeida C.C.S."/>
            <person name="Simkova H."/>
            <person name="Souza G."/>
            <person name="Pedrosa-Harand A."/>
            <person name="Macas J."/>
            <person name="Mayer K.F.X."/>
            <person name="Houben A."/>
            <person name="Marques A."/>
        </authorList>
    </citation>
    <scope>NUCLEOTIDE SEQUENCE [LARGE SCALE GENOMIC DNA]</scope>
    <source>
        <strain evidence="3">RhyTen1mFocal</strain>
    </source>
</reference>
<evidence type="ECO:0000313" key="4">
    <source>
        <dbReference type="Proteomes" id="UP001210211"/>
    </source>
</evidence>
<dbReference type="SMART" id="SM00751">
    <property type="entry name" value="BSD"/>
    <property type="match status" value="1"/>
</dbReference>
<accession>A0AAD5Z4T2</accession>
<dbReference type="PANTHER" id="PTHR16019:SF5">
    <property type="entry name" value="BSD DOMAIN-CONTAINING PROTEIN 1"/>
    <property type="match status" value="1"/>
</dbReference>
<dbReference type="InterPro" id="IPR051494">
    <property type="entry name" value="BSD_domain-containing"/>
</dbReference>
<feature type="compositionally biased region" description="Acidic residues" evidence="1">
    <location>
        <begin position="89"/>
        <end position="106"/>
    </location>
</feature>
<feature type="compositionally biased region" description="Acidic residues" evidence="1">
    <location>
        <begin position="472"/>
        <end position="487"/>
    </location>
</feature>
<feature type="compositionally biased region" description="Acidic residues" evidence="1">
    <location>
        <begin position="60"/>
        <end position="73"/>
    </location>
</feature>
<protein>
    <recommendedName>
        <fullName evidence="2">BSD domain-containing protein</fullName>
    </recommendedName>
</protein>
<dbReference type="SUPFAM" id="SSF140383">
    <property type="entry name" value="BSD domain-like"/>
    <property type="match status" value="1"/>
</dbReference>
<dbReference type="Proteomes" id="UP001210211">
    <property type="component" value="Unassembled WGS sequence"/>
</dbReference>
<feature type="compositionally biased region" description="Acidic residues" evidence="1">
    <location>
        <begin position="425"/>
        <end position="441"/>
    </location>
</feature>
<feature type="compositionally biased region" description="Acidic residues" evidence="1">
    <location>
        <begin position="12"/>
        <end position="22"/>
    </location>
</feature>
<sequence>MNFFRSVFSTEPDPDHDLDGDENPTSSDHDEPDETAQAASAAAAAAADFFKSVFSTSPDPPEEEDQGEEEEGQEQTSNQELDQQREEAREGEEGEEGEEEEEEEEGVSTGPWGLGLGGLIKTFASRSETVIKDLEEFGHGLRAETVVLRDVASRALDVGASAAQERLESMGQAVDDIGDTLRRGTAEIISQSKEALLSLDAPSPSSESPSDTDSNPRSSSAATSLPIMSRYTRFEAQLIAARSDPATFTEPPEDPQDFAKWQSGFKLEEQKDEIDTLLKENSQVEVFLEKLVPNLVDEETFWSRYFYKIEKIKQAEDARAKIVKMAVSGDEEEDLSWDVEEEEEEKVEDIEKVQKEEEKKDNIRQQDSHGELEAQDVESGPSHGVDEKETAETSKDEASGESNGEEMASKSSDFSVISSRPSAPGEEEEDLGWEAIEEVGESEEKTAGLADPGRSSGAKTEDLRKRLSATVDQEEEELSWDIEDEEEGPAHKN</sequence>
<feature type="compositionally biased region" description="Low complexity" evidence="1">
    <location>
        <begin position="36"/>
        <end position="47"/>
    </location>
</feature>
<dbReference type="GO" id="GO:0005737">
    <property type="term" value="C:cytoplasm"/>
    <property type="evidence" value="ECO:0007669"/>
    <property type="project" value="TreeGrafter"/>
</dbReference>
<dbReference type="Pfam" id="PF03909">
    <property type="entry name" value="BSD"/>
    <property type="match status" value="1"/>
</dbReference>